<dbReference type="PROSITE" id="PS00196">
    <property type="entry name" value="COPPER_BLUE"/>
    <property type="match status" value="1"/>
</dbReference>
<dbReference type="RefSeq" id="WP_189123886.1">
    <property type="nucleotide sequence ID" value="NZ_BMNH01000004.1"/>
</dbReference>
<evidence type="ECO:0000256" key="2">
    <source>
        <dbReference type="ARBA" id="ARBA00023008"/>
    </source>
</evidence>
<dbReference type="Proteomes" id="UP000646523">
    <property type="component" value="Unassembled WGS sequence"/>
</dbReference>
<keyword evidence="6" id="KW-1185">Reference proteome</keyword>
<dbReference type="AlphaFoldDB" id="A0A917YV26"/>
<accession>A0A917YV26</accession>
<evidence type="ECO:0000256" key="3">
    <source>
        <dbReference type="SAM" id="MobiDB-lite"/>
    </source>
</evidence>
<dbReference type="EMBL" id="BMNH01000004">
    <property type="protein sequence ID" value="GGO66852.1"/>
    <property type="molecule type" value="Genomic_DNA"/>
</dbReference>
<name>A0A917YV26_9ACTN</name>
<evidence type="ECO:0000256" key="1">
    <source>
        <dbReference type="ARBA" id="ARBA00022723"/>
    </source>
</evidence>
<evidence type="ECO:0000256" key="4">
    <source>
        <dbReference type="SAM" id="SignalP"/>
    </source>
</evidence>
<keyword evidence="4" id="KW-0732">Signal</keyword>
<dbReference type="SUPFAM" id="SSF49503">
    <property type="entry name" value="Cupredoxins"/>
    <property type="match status" value="1"/>
</dbReference>
<keyword evidence="2" id="KW-0186">Copper</keyword>
<dbReference type="InterPro" id="IPR028871">
    <property type="entry name" value="BlueCu_1_BS"/>
</dbReference>
<proteinExistence type="predicted"/>
<feature type="chain" id="PRO_5039695840" description="Blue (type 1) copper domain-containing protein" evidence="4">
    <location>
        <begin position="30"/>
        <end position="180"/>
    </location>
</feature>
<feature type="region of interest" description="Disordered" evidence="3">
    <location>
        <begin position="27"/>
        <end position="50"/>
    </location>
</feature>
<gene>
    <name evidence="5" type="ORF">GCM10012289_21860</name>
</gene>
<evidence type="ECO:0000313" key="5">
    <source>
        <dbReference type="EMBL" id="GGO66852.1"/>
    </source>
</evidence>
<dbReference type="PROSITE" id="PS00079">
    <property type="entry name" value="MULTICOPPER_OXIDASE1"/>
    <property type="match status" value="1"/>
</dbReference>
<evidence type="ECO:0000313" key="6">
    <source>
        <dbReference type="Proteomes" id="UP000646523"/>
    </source>
</evidence>
<organism evidence="5 6">
    <name type="scientific">Nonomuraea cavernae</name>
    <dbReference type="NCBI Taxonomy" id="2045107"/>
    <lineage>
        <taxon>Bacteria</taxon>
        <taxon>Bacillati</taxon>
        <taxon>Actinomycetota</taxon>
        <taxon>Actinomycetes</taxon>
        <taxon>Streptosporangiales</taxon>
        <taxon>Streptosporangiaceae</taxon>
        <taxon>Nonomuraea</taxon>
    </lineage>
</organism>
<protein>
    <recommendedName>
        <fullName evidence="7">Blue (type 1) copper domain-containing protein</fullName>
    </recommendedName>
</protein>
<dbReference type="InterPro" id="IPR008972">
    <property type="entry name" value="Cupredoxin"/>
</dbReference>
<evidence type="ECO:0008006" key="7">
    <source>
        <dbReference type="Google" id="ProtNLM"/>
    </source>
</evidence>
<dbReference type="InterPro" id="IPR033138">
    <property type="entry name" value="Cu_oxidase_CS"/>
</dbReference>
<dbReference type="GO" id="GO:0046872">
    <property type="term" value="F:metal ion binding"/>
    <property type="evidence" value="ECO:0007669"/>
    <property type="project" value="UniProtKB-KW"/>
</dbReference>
<comment type="caution">
    <text evidence="5">The sequence shown here is derived from an EMBL/GenBank/DDBJ whole genome shotgun (WGS) entry which is preliminary data.</text>
</comment>
<keyword evidence="1" id="KW-0479">Metal-binding</keyword>
<dbReference type="Gene3D" id="2.60.40.420">
    <property type="entry name" value="Cupredoxins - blue copper proteins"/>
    <property type="match status" value="1"/>
</dbReference>
<reference evidence="5" key="2">
    <citation type="submission" date="2020-09" db="EMBL/GenBank/DDBJ databases">
        <authorList>
            <person name="Sun Q."/>
            <person name="Zhou Y."/>
        </authorList>
    </citation>
    <scope>NUCLEOTIDE SEQUENCE</scope>
    <source>
        <strain evidence="5">CGMCC 4.7368</strain>
    </source>
</reference>
<reference evidence="5" key="1">
    <citation type="journal article" date="2014" name="Int. J. Syst. Evol. Microbiol.">
        <title>Complete genome sequence of Corynebacterium casei LMG S-19264T (=DSM 44701T), isolated from a smear-ripened cheese.</title>
        <authorList>
            <consortium name="US DOE Joint Genome Institute (JGI-PGF)"/>
            <person name="Walter F."/>
            <person name="Albersmeier A."/>
            <person name="Kalinowski J."/>
            <person name="Ruckert C."/>
        </authorList>
    </citation>
    <scope>NUCLEOTIDE SEQUENCE</scope>
    <source>
        <strain evidence="5">CGMCC 4.7368</strain>
    </source>
</reference>
<sequence length="180" mass="18507">MRLHDARLTGAMSAVMLAAALAGSPAAMARAPDPEEHGTSQQECTPPPLPGKVVDVTVSDQPSGGRRMTLSVKPDQVPAGTVSLRVYNKGPDLAHEAVVLPLPSGQAAGKRAVDSQGRVDETGALGEAARNCGAGEGEGIAPGSMSWTTMTLRPGRYEVVCNFPSHYGAGMFAELDATGQ</sequence>
<feature type="signal peptide" evidence="4">
    <location>
        <begin position="1"/>
        <end position="29"/>
    </location>
</feature>